<dbReference type="EMBL" id="AZHC01000019">
    <property type="protein sequence ID" value="OAA40363.1"/>
    <property type="molecule type" value="Genomic_DNA"/>
</dbReference>
<feature type="region of interest" description="Disordered" evidence="10">
    <location>
        <begin position="1"/>
        <end position="31"/>
    </location>
</feature>
<gene>
    <name evidence="9" type="primary">MED19</name>
    <name evidence="12" type="ORF">ED733_001299</name>
    <name evidence="11" type="ORF">NOR_05924</name>
</gene>
<protein>
    <recommendedName>
        <fullName evidence="3 9">Mediator of RNA polymerase II transcription subunit 19</fullName>
    </recommendedName>
    <alternativeName>
        <fullName evidence="8 9">Mediator complex subunit 19</fullName>
    </alternativeName>
</protein>
<evidence type="ECO:0000256" key="1">
    <source>
        <dbReference type="ARBA" id="ARBA00004123"/>
    </source>
</evidence>
<keyword evidence="13" id="KW-1185">Reference proteome</keyword>
<dbReference type="Pfam" id="PF08633">
    <property type="entry name" value="Rox3"/>
    <property type="match status" value="1"/>
</dbReference>
<reference evidence="14" key="2">
    <citation type="submission" date="2018-12" db="EMBL/GenBank/DDBJ databases">
        <title>The complete genome of Metarhizium rileyi, a key fungal pathogen of Lepidoptera.</title>
        <authorList>
            <person name="Binneck E."/>
            <person name="Lastra C.C.L."/>
            <person name="Sosa-Gomez D.R."/>
        </authorList>
    </citation>
    <scope>NUCLEOTIDE SEQUENCE [LARGE SCALE GENOMIC DNA]</scope>
    <source>
        <strain evidence="14">Cep018-CH2</strain>
    </source>
</reference>
<evidence type="ECO:0000313" key="12">
    <source>
        <dbReference type="EMBL" id="TWU73740.1"/>
    </source>
</evidence>
<evidence type="ECO:0000256" key="10">
    <source>
        <dbReference type="SAM" id="MobiDB-lite"/>
    </source>
</evidence>
<comment type="subunit">
    <text evidence="9">Component of the Mediator complex.</text>
</comment>
<evidence type="ECO:0000256" key="3">
    <source>
        <dbReference type="ARBA" id="ARBA00019615"/>
    </source>
</evidence>
<evidence type="ECO:0000256" key="7">
    <source>
        <dbReference type="ARBA" id="ARBA00023242"/>
    </source>
</evidence>
<evidence type="ECO:0000256" key="2">
    <source>
        <dbReference type="ARBA" id="ARBA00009259"/>
    </source>
</evidence>
<dbReference type="OMA" id="EWYVHEV"/>
<name>A0A162JCS2_METRR</name>
<dbReference type="GO" id="GO:0006357">
    <property type="term" value="P:regulation of transcription by RNA polymerase II"/>
    <property type="evidence" value="ECO:0007669"/>
    <property type="project" value="InterPro"/>
</dbReference>
<reference evidence="11 13" key="1">
    <citation type="journal article" date="2016" name="Genome Biol. Evol.">
        <title>Divergent and convergent evolution of fungal pathogenicity.</title>
        <authorList>
            <person name="Shang Y."/>
            <person name="Xiao G."/>
            <person name="Zheng P."/>
            <person name="Cen K."/>
            <person name="Zhan S."/>
            <person name="Wang C."/>
        </authorList>
    </citation>
    <scope>NUCLEOTIDE SEQUENCE [LARGE SCALE GENOMIC DNA]</scope>
    <source>
        <strain evidence="11 13">RCEF 4871</strain>
    </source>
</reference>
<keyword evidence="5 9" id="KW-0010">Activator</keyword>
<comment type="caution">
    <text evidence="11">The sequence shown here is derived from an EMBL/GenBank/DDBJ whole genome shotgun (WGS) entry which is preliminary data.</text>
</comment>
<evidence type="ECO:0000256" key="5">
    <source>
        <dbReference type="ARBA" id="ARBA00023159"/>
    </source>
</evidence>
<dbReference type="GO" id="GO:0016592">
    <property type="term" value="C:mediator complex"/>
    <property type="evidence" value="ECO:0007669"/>
    <property type="project" value="InterPro"/>
</dbReference>
<evidence type="ECO:0000313" key="13">
    <source>
        <dbReference type="Proteomes" id="UP000243498"/>
    </source>
</evidence>
<reference evidence="12" key="3">
    <citation type="journal article" date="2019" name="Microbiol. Resour. Announc.">
        <title>Genome Sequence of Metarhizium rileyi, a Microbial Control Agent for Lepidoptera.</title>
        <authorList>
            <person name="Binneck E."/>
            <person name="Lastra C.C.L."/>
            <person name="Sosa-Gomez D.R."/>
        </authorList>
    </citation>
    <scope>NUCLEOTIDE SEQUENCE</scope>
    <source>
        <strain evidence="12">Cep018-CH2</strain>
    </source>
</reference>
<proteinExistence type="inferred from homology"/>
<dbReference type="STRING" id="1081105.A0A162JCS2"/>
<evidence type="ECO:0000256" key="8">
    <source>
        <dbReference type="ARBA" id="ARBA00032018"/>
    </source>
</evidence>
<comment type="function">
    <text evidence="9">Component of the Mediator complex, a coactivator involved in the regulated transcription of nearly all RNA polymerase II-dependent genes. Mediator functions as a bridge to convey information from gene-specific regulatory proteins to the basal RNA polymerase II transcription machinery. Mediator is recruited to promoters by direct interactions with regulatory proteins and serves as a scaffold for the assembly of a functional preinitiation complex with RNA polymerase II and the general transcription factors.</text>
</comment>
<keyword evidence="4 9" id="KW-0805">Transcription regulation</keyword>
<dbReference type="EMBL" id="SBHS01000015">
    <property type="protein sequence ID" value="TWU73740.1"/>
    <property type="molecule type" value="Genomic_DNA"/>
</dbReference>
<evidence type="ECO:0000313" key="14">
    <source>
        <dbReference type="Proteomes" id="UP000317257"/>
    </source>
</evidence>
<sequence length="311" mass="33364">MADDSPHGKRKRSLGDVGDSDRDQKKMHLEDGRLGIEDLHLDVGEKYLLCRTPHPEPLTRIAQDLYEMCGLTSLAASVAREKPNGEKNALRKTYKGHIKRLGVSGHFDVQKKKEDAPSEFMAILQVPELEWNVHQVKGREISHGLSGATLSSLGRAMNMSKGPIPKAVWDSSVLGDLAPSSGNASSKPISAKPSAPGTPLASTPNVMGRPKPPILAGQDPNRPRRNHKKRSYGDSSFEGYGEGYPDDDGGMDTGYSTGEGEGGQKRRKKVGYGGKGGTESLSSDLALKNTPAPPPNPHIRQQSYGPGMVGA</sequence>
<evidence type="ECO:0000256" key="6">
    <source>
        <dbReference type="ARBA" id="ARBA00023163"/>
    </source>
</evidence>
<evidence type="ECO:0000313" key="11">
    <source>
        <dbReference type="EMBL" id="OAA40363.1"/>
    </source>
</evidence>
<evidence type="ECO:0000256" key="9">
    <source>
        <dbReference type="RuleBase" id="RU364151"/>
    </source>
</evidence>
<dbReference type="Proteomes" id="UP000317257">
    <property type="component" value="Unassembled WGS sequence"/>
</dbReference>
<dbReference type="GO" id="GO:0003712">
    <property type="term" value="F:transcription coregulator activity"/>
    <property type="evidence" value="ECO:0007669"/>
    <property type="project" value="InterPro"/>
</dbReference>
<organism evidence="11 13">
    <name type="scientific">Metarhizium rileyi (strain RCEF 4871)</name>
    <name type="common">Nomuraea rileyi</name>
    <dbReference type="NCBI Taxonomy" id="1649241"/>
    <lineage>
        <taxon>Eukaryota</taxon>
        <taxon>Fungi</taxon>
        <taxon>Dikarya</taxon>
        <taxon>Ascomycota</taxon>
        <taxon>Pezizomycotina</taxon>
        <taxon>Sordariomycetes</taxon>
        <taxon>Hypocreomycetidae</taxon>
        <taxon>Hypocreales</taxon>
        <taxon>Clavicipitaceae</taxon>
        <taxon>Metarhizium</taxon>
    </lineage>
</organism>
<accession>A0A162JCS2</accession>
<dbReference type="AlphaFoldDB" id="A0A162JCS2"/>
<keyword evidence="6 9" id="KW-0804">Transcription</keyword>
<dbReference type="Proteomes" id="UP000243498">
    <property type="component" value="Unassembled WGS sequence"/>
</dbReference>
<comment type="similarity">
    <text evidence="2 9">Belongs to the Mediator complex subunit 19 family.</text>
</comment>
<accession>A0A5C6G7U2</accession>
<dbReference type="InterPro" id="IPR013942">
    <property type="entry name" value="Mediator_Med19_fun"/>
</dbReference>
<evidence type="ECO:0000256" key="4">
    <source>
        <dbReference type="ARBA" id="ARBA00023015"/>
    </source>
</evidence>
<keyword evidence="7 9" id="KW-0539">Nucleus</keyword>
<feature type="region of interest" description="Disordered" evidence="10">
    <location>
        <begin position="179"/>
        <end position="311"/>
    </location>
</feature>
<comment type="subcellular location">
    <subcellularLocation>
        <location evidence="1 9">Nucleus</location>
    </subcellularLocation>
</comment>
<feature type="compositionally biased region" description="Low complexity" evidence="10">
    <location>
        <begin position="184"/>
        <end position="195"/>
    </location>
</feature>
<feature type="compositionally biased region" description="Basic and acidic residues" evidence="10">
    <location>
        <begin position="19"/>
        <end position="31"/>
    </location>
</feature>
<dbReference type="OrthoDB" id="2160599at2759"/>